<feature type="transmembrane region" description="Helical" evidence="2">
    <location>
        <begin position="61"/>
        <end position="88"/>
    </location>
</feature>
<evidence type="ECO:0000313" key="3">
    <source>
        <dbReference type="EMBL" id="QIG45608.1"/>
    </source>
</evidence>
<name>A0A6G6WJU5_9ACTN</name>
<feature type="transmembrane region" description="Helical" evidence="2">
    <location>
        <begin position="229"/>
        <end position="251"/>
    </location>
</feature>
<protein>
    <submittedName>
        <fullName evidence="3">Uncharacterized protein</fullName>
    </submittedName>
</protein>
<reference evidence="3 4" key="1">
    <citation type="submission" date="2020-02" db="EMBL/GenBank/DDBJ databases">
        <title>Full genome sequence of Nocardioides sp. R-3366.</title>
        <authorList>
            <person name="Im W.-T."/>
        </authorList>
    </citation>
    <scope>NUCLEOTIDE SEQUENCE [LARGE SCALE GENOMIC DNA]</scope>
    <source>
        <strain evidence="3 4">R-3366</strain>
    </source>
</reference>
<evidence type="ECO:0000256" key="1">
    <source>
        <dbReference type="SAM" id="MobiDB-lite"/>
    </source>
</evidence>
<keyword evidence="2" id="KW-1133">Transmembrane helix</keyword>
<gene>
    <name evidence="3" type="ORF">G5V58_25265</name>
</gene>
<evidence type="ECO:0000256" key="2">
    <source>
        <dbReference type="SAM" id="Phobius"/>
    </source>
</evidence>
<evidence type="ECO:0000313" key="4">
    <source>
        <dbReference type="Proteomes" id="UP000502996"/>
    </source>
</evidence>
<dbReference type="KEGG" id="nano:G5V58_25265"/>
<proteinExistence type="predicted"/>
<feature type="region of interest" description="Disordered" evidence="1">
    <location>
        <begin position="1"/>
        <end position="51"/>
    </location>
</feature>
<dbReference type="EMBL" id="CP049257">
    <property type="protein sequence ID" value="QIG45608.1"/>
    <property type="molecule type" value="Genomic_DNA"/>
</dbReference>
<sequence length="256" mass="27624">MTDPPVPYGDPVDPDPDRDDGAPASTEPLPRWLRPLTEEPDGGAAPTGSVRLSGPPRRVPLAFRLAALELPFWGLFAIGLAVLAPLALWILSPVARAVALLLGVPLLLWLVARRAAYRIGLLRWGAVATVIRVTAAPDVTSSTNWPVRRASGWDVSTVLATGRGTRTTVRYRLDGRSGKVYLHGLPYTDGVVLADSRDPQRALVVSQFAHSVEPGVDGQYRGRLSVVRWLLLLLSLAVELGLTALLVWTLARLFVG</sequence>
<keyword evidence="4" id="KW-1185">Reference proteome</keyword>
<dbReference type="RefSeq" id="WP_165238345.1">
    <property type="nucleotide sequence ID" value="NZ_CP049257.1"/>
</dbReference>
<accession>A0A6G6WJU5</accession>
<keyword evidence="2" id="KW-0472">Membrane</keyword>
<dbReference type="Proteomes" id="UP000502996">
    <property type="component" value="Chromosome"/>
</dbReference>
<organism evidence="3 4">
    <name type="scientific">Nocardioides anomalus</name>
    <dbReference type="NCBI Taxonomy" id="2712223"/>
    <lineage>
        <taxon>Bacteria</taxon>
        <taxon>Bacillati</taxon>
        <taxon>Actinomycetota</taxon>
        <taxon>Actinomycetes</taxon>
        <taxon>Propionibacteriales</taxon>
        <taxon>Nocardioidaceae</taxon>
        <taxon>Nocardioides</taxon>
    </lineage>
</organism>
<feature type="transmembrane region" description="Helical" evidence="2">
    <location>
        <begin position="94"/>
        <end position="112"/>
    </location>
</feature>
<dbReference type="AlphaFoldDB" id="A0A6G6WJU5"/>
<keyword evidence="2" id="KW-0812">Transmembrane</keyword>